<dbReference type="Pfam" id="PF07238">
    <property type="entry name" value="PilZ"/>
    <property type="match status" value="1"/>
</dbReference>
<dbReference type="RefSeq" id="WP_218404024.1">
    <property type="nucleotide sequence ID" value="NZ_JAGSPC010000001.1"/>
</dbReference>
<dbReference type="GO" id="GO:0035438">
    <property type="term" value="F:cyclic-di-GMP binding"/>
    <property type="evidence" value="ECO:0007669"/>
    <property type="project" value="InterPro"/>
</dbReference>
<evidence type="ECO:0000259" key="2">
    <source>
        <dbReference type="Pfam" id="PF07238"/>
    </source>
</evidence>
<gene>
    <name evidence="3" type="ORF">KCG46_04005</name>
</gene>
<protein>
    <recommendedName>
        <fullName evidence="2">PilZ domain-containing protein</fullName>
    </recommendedName>
</protein>
<name>A0A9X1F310_9SPHN</name>
<dbReference type="AlphaFoldDB" id="A0A9X1F310"/>
<reference evidence="3" key="1">
    <citation type="submission" date="2021-04" db="EMBL/GenBank/DDBJ databases">
        <authorList>
            <person name="Pira H."/>
            <person name="Risdian C."/>
            <person name="Wink J."/>
        </authorList>
    </citation>
    <scope>NUCLEOTIDE SEQUENCE</scope>
    <source>
        <strain evidence="3">WH158</strain>
    </source>
</reference>
<organism evidence="3 4">
    <name type="scientific">Erythrobacter crassostreae</name>
    <dbReference type="NCBI Taxonomy" id="2828328"/>
    <lineage>
        <taxon>Bacteria</taxon>
        <taxon>Pseudomonadati</taxon>
        <taxon>Pseudomonadota</taxon>
        <taxon>Alphaproteobacteria</taxon>
        <taxon>Sphingomonadales</taxon>
        <taxon>Erythrobacteraceae</taxon>
        <taxon>Erythrobacter/Porphyrobacter group</taxon>
        <taxon>Erythrobacter</taxon>
    </lineage>
</organism>
<proteinExistence type="predicted"/>
<keyword evidence="4" id="KW-1185">Reference proteome</keyword>
<evidence type="ECO:0000256" key="1">
    <source>
        <dbReference type="SAM" id="MobiDB-lite"/>
    </source>
</evidence>
<dbReference type="EMBL" id="JAGSPC010000001">
    <property type="protein sequence ID" value="MBV7258739.1"/>
    <property type="molecule type" value="Genomic_DNA"/>
</dbReference>
<feature type="domain" description="PilZ" evidence="2">
    <location>
        <begin position="115"/>
        <end position="191"/>
    </location>
</feature>
<dbReference type="Proteomes" id="UP001138681">
    <property type="component" value="Unassembled WGS sequence"/>
</dbReference>
<comment type="caution">
    <text evidence="3">The sequence shown here is derived from an EMBL/GenBank/DDBJ whole genome shotgun (WGS) entry which is preliminary data.</text>
</comment>
<evidence type="ECO:0000313" key="4">
    <source>
        <dbReference type="Proteomes" id="UP001138681"/>
    </source>
</evidence>
<dbReference type="InterPro" id="IPR009875">
    <property type="entry name" value="PilZ_domain"/>
</dbReference>
<sequence>MATKQSLSPSEMGRRTRARVQPERVNLGDRPAKIVGQSGEYLCLMDDCSAMDIGLGFLHAPPPEPRLLLQLENLLTFPIERVWTGKRRAGYRFAGEVQLDDFAAGTGTFDARPIRLKIAARAVIVDGSESKDVQLINLSRGGAQFESSANHQMHRLVGFSFGDFPQALGSILWEKDNRFGMKFQHPLSIEELAGAALALQPLDAPFQTPNTSSFGKARAA</sequence>
<feature type="region of interest" description="Disordered" evidence="1">
    <location>
        <begin position="1"/>
        <end position="25"/>
    </location>
</feature>
<accession>A0A9X1F310</accession>
<evidence type="ECO:0000313" key="3">
    <source>
        <dbReference type="EMBL" id="MBV7258739.1"/>
    </source>
</evidence>